<dbReference type="EnsemblPlants" id="TraesCS2A02G276700.1">
    <property type="protein sequence ID" value="TraesCS2A02G276700.1.cds1"/>
    <property type="gene ID" value="TraesCS2A02G276700"/>
</dbReference>
<dbReference type="Gramene" id="TraesROB_scaffold_018421_01G000100.1">
    <property type="protein sequence ID" value="TraesROB_scaffold_018421_01G000100.1"/>
    <property type="gene ID" value="TraesROB_scaffold_018421_01G000100"/>
</dbReference>
<reference evidence="2" key="1">
    <citation type="submission" date="2018-08" db="EMBL/GenBank/DDBJ databases">
        <authorList>
            <person name="Rossello M."/>
        </authorList>
    </citation>
    <scope>NUCLEOTIDE SEQUENCE [LARGE SCALE GENOMIC DNA]</scope>
    <source>
        <strain evidence="2">cv. Chinese Spring</strain>
    </source>
</reference>
<evidence type="ECO:0000256" key="1">
    <source>
        <dbReference type="SAM" id="SignalP"/>
    </source>
</evidence>
<gene>
    <name evidence="2" type="primary">LOC123185404</name>
</gene>
<dbReference type="Gramene" id="TraesARI2A03G00712660.1">
    <property type="protein sequence ID" value="TraesARI2A03G00712660.1.CDS1"/>
    <property type="gene ID" value="TraesARI2A03G00712660"/>
</dbReference>
<dbReference type="RefSeq" id="XP_044453220.1">
    <property type="nucleotide sequence ID" value="XM_044597285.1"/>
</dbReference>
<feature type="chain" id="PRO_5043171295" evidence="1">
    <location>
        <begin position="27"/>
        <end position="107"/>
    </location>
</feature>
<dbReference type="Gramene" id="TraesSYM2A03G00712360.1">
    <property type="protein sequence ID" value="TraesSYM2A03G00712360.1.CDS1"/>
    <property type="gene ID" value="TraesSYM2A03G00712360"/>
</dbReference>
<protein>
    <submittedName>
        <fullName evidence="2">Uncharacterized protein</fullName>
    </submittedName>
</protein>
<dbReference type="Gramene" id="TraesJUL2A03G00710220.1">
    <property type="protein sequence ID" value="TraesJUL2A03G00710220.1.CDS1"/>
    <property type="gene ID" value="TraesJUL2A03G00710220"/>
</dbReference>
<dbReference type="AlphaFoldDB" id="A0A3B6AZ74"/>
<dbReference type="OMA" id="PNRPACV"/>
<keyword evidence="1" id="KW-0732">Signal</keyword>
<dbReference type="SMR" id="A0A3B6AZ74"/>
<dbReference type="PANTHER" id="PTHR34998:SF9">
    <property type="entry name" value="OS04G0357400 PROTEIN"/>
    <property type="match status" value="1"/>
</dbReference>
<dbReference type="Gramene" id="TraesRN2A0100662600.1">
    <property type="protein sequence ID" value="TraesRN2A0100662600.1"/>
    <property type="gene ID" value="TraesRN2A0100662600"/>
</dbReference>
<keyword evidence="3" id="KW-1185">Reference proteome</keyword>
<evidence type="ECO:0000313" key="2">
    <source>
        <dbReference type="EnsemblPlants" id="TraesCS2A02G276700.1.cds1"/>
    </source>
</evidence>
<accession>A0A3B6AZ74</accession>
<dbReference type="Gramene" id="TraesWEE_scaffold_007103_01G000100.1">
    <property type="protein sequence ID" value="TraesWEE_scaffold_007103_01G000100.1"/>
    <property type="gene ID" value="TraesWEE_scaffold_007103_01G000100"/>
</dbReference>
<proteinExistence type="predicted"/>
<dbReference type="Gramene" id="TraesPARA_EIv1.0_0395940.1">
    <property type="protein sequence ID" value="TraesPARA_EIv1.0_0395940.1.CDS1"/>
    <property type="gene ID" value="TraesPARA_EIv1.0_0395940"/>
</dbReference>
<dbReference type="Gramene" id="TraesNOR2A03G00714800.1">
    <property type="protein sequence ID" value="TraesNOR2A03G00714800.1.CDS1"/>
    <property type="gene ID" value="TraesNOR2A03G00714800"/>
</dbReference>
<feature type="signal peptide" evidence="1">
    <location>
        <begin position="1"/>
        <end position="26"/>
    </location>
</feature>
<dbReference type="Gramene" id="TraesCS2A02G276700.1">
    <property type="protein sequence ID" value="TraesCS2A02G276700.1.cds1"/>
    <property type="gene ID" value="TraesCS2A02G276700"/>
</dbReference>
<dbReference type="Gramene" id="TraesJAG2A03G00705910.1">
    <property type="protein sequence ID" value="TraesJAG2A03G00705910.1.CDS1"/>
    <property type="gene ID" value="TraesJAG2A03G00705910"/>
</dbReference>
<reference evidence="2" key="2">
    <citation type="submission" date="2018-10" db="UniProtKB">
        <authorList>
            <consortium name="EnsemblPlants"/>
        </authorList>
    </citation>
    <scope>IDENTIFICATION</scope>
</reference>
<dbReference type="Proteomes" id="UP000019116">
    <property type="component" value="Chromosome 2A"/>
</dbReference>
<dbReference type="Gramene" id="TraesCLE_scaffold_009993_01G000100.1">
    <property type="protein sequence ID" value="TraesCLE_scaffold_009993_01G000100.1"/>
    <property type="gene ID" value="TraesCLE_scaffold_009993_01G000100"/>
</dbReference>
<name>A0A3B6AZ74_WHEAT</name>
<sequence length="107" mass="10842">MDRDQARVSLLVVGVLLTGTVIAVLAASPAAGDTSAEPGLAGSMGTAYRVDAATAPQKLTPVVHRRVLASLGNSVFDPNRPACTGQCGGAGQPYTGRGCVRAYQCRG</sequence>
<dbReference type="GeneID" id="123185404"/>
<dbReference type="PANTHER" id="PTHR34998">
    <property type="entry name" value="OS04G0357400 PROTEIN-RELATED"/>
    <property type="match status" value="1"/>
</dbReference>
<dbReference type="Gramene" id="TraesLDM2A03G00708110.1">
    <property type="protein sequence ID" value="TraesLDM2A03G00708110.1.CDS1"/>
    <property type="gene ID" value="TraesLDM2A03G00708110"/>
</dbReference>
<dbReference type="Gramene" id="TraesCS2A03G0686300.1">
    <property type="protein sequence ID" value="TraesCS2A03G0686300.1.CDS1"/>
    <property type="gene ID" value="TraesCS2A03G0686300"/>
</dbReference>
<organism evidence="2">
    <name type="scientific">Triticum aestivum</name>
    <name type="common">Wheat</name>
    <dbReference type="NCBI Taxonomy" id="4565"/>
    <lineage>
        <taxon>Eukaryota</taxon>
        <taxon>Viridiplantae</taxon>
        <taxon>Streptophyta</taxon>
        <taxon>Embryophyta</taxon>
        <taxon>Tracheophyta</taxon>
        <taxon>Spermatophyta</taxon>
        <taxon>Magnoliopsida</taxon>
        <taxon>Liliopsida</taxon>
        <taxon>Poales</taxon>
        <taxon>Poaceae</taxon>
        <taxon>BOP clade</taxon>
        <taxon>Pooideae</taxon>
        <taxon>Triticodae</taxon>
        <taxon>Triticeae</taxon>
        <taxon>Triticinae</taxon>
        <taxon>Triticum</taxon>
    </lineage>
</organism>
<dbReference type="Gramene" id="TraesLAC2A03G00709200.1">
    <property type="protein sequence ID" value="TraesLAC2A03G00709200.1.CDS1"/>
    <property type="gene ID" value="TraesLAC2A03G00709200"/>
</dbReference>
<dbReference type="Gramene" id="TraesSTA2A03G00703770.1">
    <property type="protein sequence ID" value="TraesSTA2A03G00703770.1.CDS1"/>
    <property type="gene ID" value="TraesSTA2A03G00703770"/>
</dbReference>
<dbReference type="OrthoDB" id="687326at2759"/>
<dbReference type="Gramene" id="TraesCAD_scaffold_002147_01G000300.1">
    <property type="protein sequence ID" value="TraesCAD_scaffold_002147_01G000300.1"/>
    <property type="gene ID" value="TraesCAD_scaffold_002147_01G000300"/>
</dbReference>
<dbReference type="Gramene" id="TraesMAC2A03G00703970.1">
    <property type="protein sequence ID" value="TraesMAC2A03G00703970.1.CDS1"/>
    <property type="gene ID" value="TraesMAC2A03G00703970"/>
</dbReference>
<evidence type="ECO:0000313" key="3">
    <source>
        <dbReference type="Proteomes" id="UP000019116"/>
    </source>
</evidence>